<evidence type="ECO:0000256" key="6">
    <source>
        <dbReference type="ARBA" id="ARBA00023139"/>
    </source>
</evidence>
<dbReference type="STRING" id="1157490.EL26_17840"/>
<gene>
    <name evidence="11" type="ORF">EL26_17840</name>
</gene>
<dbReference type="PANTHER" id="PTHR35789">
    <property type="entry name" value="SPORE GERMINATION PROTEIN B3"/>
    <property type="match status" value="1"/>
</dbReference>
<comment type="similarity">
    <text evidence="2">Belongs to the GerABKC lipoprotein family.</text>
</comment>
<keyword evidence="6" id="KW-0564">Palmitate</keyword>
<evidence type="ECO:0000313" key="11">
    <source>
        <dbReference type="EMBL" id="KEO82030.1"/>
    </source>
</evidence>
<keyword evidence="3" id="KW-0309">Germination</keyword>
<proteinExistence type="inferred from homology"/>
<keyword evidence="12" id="KW-1185">Reference proteome</keyword>
<dbReference type="RefSeq" id="WP_038091587.1">
    <property type="nucleotide sequence ID" value="NZ_JMIR01000029.1"/>
</dbReference>
<evidence type="ECO:0000259" key="9">
    <source>
        <dbReference type="Pfam" id="PF05504"/>
    </source>
</evidence>
<dbReference type="NCBIfam" id="TIGR02887">
    <property type="entry name" value="spore_ger_x_C"/>
    <property type="match status" value="1"/>
</dbReference>
<dbReference type="InterPro" id="IPR046953">
    <property type="entry name" value="Spore_GerAC-like_C"/>
</dbReference>
<evidence type="ECO:0000256" key="2">
    <source>
        <dbReference type="ARBA" id="ARBA00007886"/>
    </source>
</evidence>
<dbReference type="OrthoDB" id="2433998at2"/>
<dbReference type="AlphaFoldDB" id="A0A074LNE5"/>
<organism evidence="11 12">
    <name type="scientific">Tumebacillus flagellatus</name>
    <dbReference type="NCBI Taxonomy" id="1157490"/>
    <lineage>
        <taxon>Bacteria</taxon>
        <taxon>Bacillati</taxon>
        <taxon>Bacillota</taxon>
        <taxon>Bacilli</taxon>
        <taxon>Bacillales</taxon>
        <taxon>Alicyclobacillaceae</taxon>
        <taxon>Tumebacillus</taxon>
    </lineage>
</organism>
<keyword evidence="5" id="KW-0472">Membrane</keyword>
<feature type="chain" id="PRO_5039190581" evidence="8">
    <location>
        <begin position="20"/>
        <end position="365"/>
    </location>
</feature>
<dbReference type="GO" id="GO:0009847">
    <property type="term" value="P:spore germination"/>
    <property type="evidence" value="ECO:0007669"/>
    <property type="project" value="InterPro"/>
</dbReference>
<feature type="signal peptide" evidence="8">
    <location>
        <begin position="1"/>
        <end position="19"/>
    </location>
</feature>
<dbReference type="InterPro" id="IPR057336">
    <property type="entry name" value="GerAC_N"/>
</dbReference>
<dbReference type="eggNOG" id="ENOG502ZCHB">
    <property type="taxonomic scope" value="Bacteria"/>
</dbReference>
<comment type="caution">
    <text evidence="11">The sequence shown here is derived from an EMBL/GenBank/DDBJ whole genome shotgun (WGS) entry which is preliminary data.</text>
</comment>
<dbReference type="EMBL" id="JMIR01000029">
    <property type="protein sequence ID" value="KEO82030.1"/>
    <property type="molecule type" value="Genomic_DNA"/>
</dbReference>
<evidence type="ECO:0000256" key="3">
    <source>
        <dbReference type="ARBA" id="ARBA00022544"/>
    </source>
</evidence>
<evidence type="ECO:0000256" key="8">
    <source>
        <dbReference type="SAM" id="SignalP"/>
    </source>
</evidence>
<keyword evidence="7" id="KW-0449">Lipoprotein</keyword>
<evidence type="ECO:0000256" key="7">
    <source>
        <dbReference type="ARBA" id="ARBA00023288"/>
    </source>
</evidence>
<dbReference type="GO" id="GO:0016020">
    <property type="term" value="C:membrane"/>
    <property type="evidence" value="ECO:0007669"/>
    <property type="project" value="UniProtKB-SubCell"/>
</dbReference>
<dbReference type="PANTHER" id="PTHR35789:SF1">
    <property type="entry name" value="SPORE GERMINATION PROTEIN B3"/>
    <property type="match status" value="1"/>
</dbReference>
<dbReference type="Gene3D" id="3.30.300.210">
    <property type="entry name" value="Nutrient germinant receptor protein C, domain 3"/>
    <property type="match status" value="1"/>
</dbReference>
<feature type="domain" description="Spore germination protein N-terminal" evidence="10">
    <location>
        <begin position="24"/>
        <end position="194"/>
    </location>
</feature>
<dbReference type="Pfam" id="PF25198">
    <property type="entry name" value="Spore_GerAC_N"/>
    <property type="match status" value="1"/>
</dbReference>
<dbReference type="InterPro" id="IPR008844">
    <property type="entry name" value="Spore_GerAC-like"/>
</dbReference>
<evidence type="ECO:0000313" key="12">
    <source>
        <dbReference type="Proteomes" id="UP000027931"/>
    </source>
</evidence>
<evidence type="ECO:0000256" key="4">
    <source>
        <dbReference type="ARBA" id="ARBA00022729"/>
    </source>
</evidence>
<dbReference type="InterPro" id="IPR038501">
    <property type="entry name" value="Spore_GerAC_C_sf"/>
</dbReference>
<evidence type="ECO:0000256" key="1">
    <source>
        <dbReference type="ARBA" id="ARBA00004635"/>
    </source>
</evidence>
<evidence type="ECO:0000256" key="5">
    <source>
        <dbReference type="ARBA" id="ARBA00023136"/>
    </source>
</evidence>
<dbReference type="Proteomes" id="UP000027931">
    <property type="component" value="Unassembled WGS sequence"/>
</dbReference>
<evidence type="ECO:0000259" key="10">
    <source>
        <dbReference type="Pfam" id="PF25198"/>
    </source>
</evidence>
<keyword evidence="4 8" id="KW-0732">Signal</keyword>
<feature type="domain" description="Spore germination GerAC-like C-terminal" evidence="9">
    <location>
        <begin position="206"/>
        <end position="362"/>
    </location>
</feature>
<protein>
    <submittedName>
        <fullName evidence="11">Uncharacterized protein</fullName>
    </submittedName>
</protein>
<dbReference type="Pfam" id="PF05504">
    <property type="entry name" value="Spore_GerAC"/>
    <property type="match status" value="1"/>
</dbReference>
<accession>A0A074LNE5</accession>
<sequence>MKRRRLALFVLLCATLLQSGCEFKDLDKRFFVVSIGVDKSKDPKKPYHVSLKVAIPSGQVQMGKESFDVYAVDDSTISNAVQHLKANVDKEFDFGHTKMLVFGKELAEDDYRDALDWMVRARFLQQIAWVGVGSPNAEEVLRVKPNFERLPSNALFLSFGQIGVESEFTVSRYLFDFFRANEEPGSSPVLPIIKAREGHFTIDNAYVMDGKRAKLRLNADETVLFNTLVRSQNKYEYVLEQDGKRFVFHADQISVSRSLTESPKPTATVKIKLGGTLVESQDQVVKEQDLLKVSDQLGRKIQKDIKTLLEKFRDQHLDPYEFGLYYRATHWDDVDQEVAAWKKMYPSLQFDVQVKVNLRGSGVIE</sequence>
<reference evidence="11 12" key="1">
    <citation type="journal article" date="2013" name="Int. J. Syst. Evol. Microbiol.">
        <title>Tumebacillus flagellatus sp. nov., an alpha-amylase/pullulanase-producing bacterium isolated from cassava wastewater.</title>
        <authorList>
            <person name="Wang Q."/>
            <person name="Xie N."/>
            <person name="Qin Y."/>
            <person name="Shen N."/>
            <person name="Zhu J."/>
            <person name="Mi H."/>
            <person name="Huang R."/>
        </authorList>
    </citation>
    <scope>NUCLEOTIDE SEQUENCE [LARGE SCALE GENOMIC DNA]</scope>
    <source>
        <strain evidence="11 12">GST4</strain>
    </source>
</reference>
<name>A0A074LNE5_9BACL</name>
<comment type="subcellular location">
    <subcellularLocation>
        <location evidence="1">Membrane</location>
        <topology evidence="1">Lipid-anchor</topology>
    </subcellularLocation>
</comment>